<gene>
    <name evidence="1" type="ORF">HFRIS_003378</name>
</gene>
<evidence type="ECO:0000313" key="2">
    <source>
        <dbReference type="Proteomes" id="UP000006772"/>
    </source>
</evidence>
<accession>A0AAI9N562</accession>
<evidence type="ECO:0000313" key="1">
    <source>
        <dbReference type="EMBL" id="EOA06263.1"/>
    </source>
</evidence>
<reference evidence="1 2" key="1">
    <citation type="journal article" date="2013" name="Front. Microbiol.">
        <title>The genome of the endophytic bacterium H. frisingense GSF30(T) identifies diverse strategies in the Herbaspirillum genus to interact with plants.</title>
        <authorList>
            <person name="Straub D."/>
            <person name="Rothballer M."/>
            <person name="Hartmann A."/>
            <person name="Ludewig U."/>
        </authorList>
    </citation>
    <scope>NUCLEOTIDE SEQUENCE [LARGE SCALE GENOMIC DNA]</scope>
    <source>
        <strain evidence="1 2">GSF30</strain>
    </source>
</reference>
<dbReference type="EMBL" id="AEEC02000003">
    <property type="protein sequence ID" value="EOA06263.1"/>
    <property type="molecule type" value="Genomic_DNA"/>
</dbReference>
<dbReference type="AlphaFoldDB" id="A0AAI9N562"/>
<dbReference type="Proteomes" id="UP000006772">
    <property type="component" value="Unassembled WGS sequence"/>
</dbReference>
<comment type="caution">
    <text evidence="1">The sequence shown here is derived from an EMBL/GenBank/DDBJ whole genome shotgun (WGS) entry which is preliminary data.</text>
</comment>
<proteinExistence type="predicted"/>
<protein>
    <submittedName>
        <fullName evidence="1">Uncharacterized protein</fullName>
    </submittedName>
</protein>
<sequence>MGYVSRVNELMPLACFLPAPSAAALCVGDMAKASCEDAVLRTLWMPSLLLLRHGRVMSASPLAVILACPDDSAVLPSCSAQ</sequence>
<name>A0AAI9N562_9BURK</name>
<organism evidence="1 2">
    <name type="scientific">Herbaspirillum frisingense GSF30</name>
    <dbReference type="NCBI Taxonomy" id="864073"/>
    <lineage>
        <taxon>Bacteria</taxon>
        <taxon>Pseudomonadati</taxon>
        <taxon>Pseudomonadota</taxon>
        <taxon>Betaproteobacteria</taxon>
        <taxon>Burkholderiales</taxon>
        <taxon>Oxalobacteraceae</taxon>
        <taxon>Herbaspirillum</taxon>
    </lineage>
</organism>